<dbReference type="InterPro" id="IPR000073">
    <property type="entry name" value="AB_hydrolase_1"/>
</dbReference>
<comment type="catalytic activity">
    <reaction evidence="2">
        <text>L-homoserine + acetyl-CoA = O-acetyl-L-homoserine + CoA</text>
        <dbReference type="Rhea" id="RHEA:13701"/>
        <dbReference type="ChEBI" id="CHEBI:57287"/>
        <dbReference type="ChEBI" id="CHEBI:57288"/>
        <dbReference type="ChEBI" id="CHEBI:57476"/>
        <dbReference type="ChEBI" id="CHEBI:57716"/>
        <dbReference type="EC" id="2.3.1.31"/>
    </reaction>
</comment>
<feature type="active site" description="Nucleophile" evidence="2">
    <location>
        <position position="193"/>
    </location>
</feature>
<proteinExistence type="inferred from homology"/>
<dbReference type="Gene3D" id="3.40.50.1820">
    <property type="entry name" value="alpha/beta hydrolase"/>
    <property type="match status" value="1"/>
</dbReference>
<evidence type="ECO:0000259" key="3">
    <source>
        <dbReference type="Pfam" id="PF00561"/>
    </source>
</evidence>
<keyword evidence="5" id="KW-1185">Reference proteome</keyword>
<keyword evidence="2" id="KW-0963">Cytoplasm</keyword>
<dbReference type="NCBIfam" id="TIGR01392">
    <property type="entry name" value="homoserO_Ac_trn"/>
    <property type="match status" value="1"/>
</dbReference>
<reference evidence="4 5" key="1">
    <citation type="submission" date="2023-07" db="EMBL/GenBank/DDBJ databases">
        <title>Sequencing the genomes of 1000 actinobacteria strains.</title>
        <authorList>
            <person name="Klenk H.-P."/>
        </authorList>
    </citation>
    <scope>NUCLEOTIDE SEQUENCE [LARGE SCALE GENOMIC DNA]</scope>
    <source>
        <strain evidence="4 5">DSM 17163</strain>
    </source>
</reference>
<dbReference type="InterPro" id="IPR008220">
    <property type="entry name" value="HAT_MetX-like"/>
</dbReference>
<dbReference type="GO" id="GO:0004414">
    <property type="term" value="F:homoserine O-acetyltransferase activity"/>
    <property type="evidence" value="ECO:0007669"/>
    <property type="project" value="UniProtKB-EC"/>
</dbReference>
<dbReference type="RefSeq" id="WP_307682842.1">
    <property type="nucleotide sequence ID" value="NZ_JAUSQX010000001.1"/>
</dbReference>
<dbReference type="PANTHER" id="PTHR32268:SF11">
    <property type="entry name" value="HOMOSERINE O-ACETYLTRANSFERASE"/>
    <property type="match status" value="1"/>
</dbReference>
<evidence type="ECO:0000313" key="4">
    <source>
        <dbReference type="EMBL" id="MDP9806631.1"/>
    </source>
</evidence>
<dbReference type="EMBL" id="JAUSQX010000001">
    <property type="protein sequence ID" value="MDP9806631.1"/>
    <property type="molecule type" value="Genomic_DNA"/>
</dbReference>
<keyword evidence="2" id="KW-0486">Methionine biosynthesis</keyword>
<comment type="pathway">
    <text evidence="2">Amino-acid biosynthesis; L-methionine biosynthesis via de novo pathway; O-acetyl-L-homoserine from L-homoserine: step 1/1.</text>
</comment>
<keyword evidence="2" id="KW-0028">Amino-acid biosynthesis</keyword>
<dbReference type="SUPFAM" id="SSF53474">
    <property type="entry name" value="alpha/beta-Hydrolases"/>
    <property type="match status" value="1"/>
</dbReference>
<comment type="similarity">
    <text evidence="2">Belongs to the AB hydrolase superfamily. MetX family.</text>
</comment>
<comment type="caution">
    <text evidence="4">The sequence shown here is derived from an EMBL/GenBank/DDBJ whole genome shotgun (WGS) entry which is preliminary data.</text>
</comment>
<evidence type="ECO:0000256" key="2">
    <source>
        <dbReference type="HAMAP-Rule" id="MF_00296"/>
    </source>
</evidence>
<dbReference type="EC" id="2.3.1.31" evidence="2"/>
<feature type="active site" evidence="2">
    <location>
        <position position="388"/>
    </location>
</feature>
<dbReference type="PANTHER" id="PTHR32268">
    <property type="entry name" value="HOMOSERINE O-ACETYLTRANSFERASE"/>
    <property type="match status" value="1"/>
</dbReference>
<evidence type="ECO:0000313" key="5">
    <source>
        <dbReference type="Proteomes" id="UP001243212"/>
    </source>
</evidence>
<sequence>MTNQNLHPAYLVGYPPLTPVTDAAPVGDYDTGYHPPLVHKPIPATGAWLPGDPPGERQFAHVGPMSLELGGFLPAITLAYETWGELNDEGTNAVLLCHALTGDSHATSKDGTDGWWHNIVGPGKAIDTDRWYVVCPNALGGCQGSTGPASAAPDGKPWGSRWPEITIRDMCDAEKRLADTLGITRWALIAGASFGGNRVMEWAASYPEMTGAIAVLVSAAATTAEQIAYAKTQIQAIALDPAFNGGDYYSQPDGCGPHRGLGLARELAHITYRCPTELDQRFGRTPQQGEDPLAGGRYAVSSYLDHHAYKLALRFDANSYIAISQSMITHDVGRGRGGTDVVVAALTMPALVVTVDTDRLFYPRDVEALADQLPGSGPAVYVKSDYGHDGFLIENDQVTKILRDFLDDPSLFTQ</sequence>
<feature type="active site" evidence="2">
    <location>
        <position position="358"/>
    </location>
</feature>
<keyword evidence="1 2" id="KW-0808">Transferase</keyword>
<dbReference type="Proteomes" id="UP001243212">
    <property type="component" value="Unassembled WGS sequence"/>
</dbReference>
<gene>
    <name evidence="2" type="primary">metXA</name>
    <name evidence="4" type="ORF">J2S70_001213</name>
</gene>
<keyword evidence="2 4" id="KW-0012">Acyltransferase</keyword>
<feature type="domain" description="AB hydrolase-1" evidence="3">
    <location>
        <begin position="92"/>
        <end position="392"/>
    </location>
</feature>
<comment type="subcellular location">
    <subcellularLocation>
        <location evidence="2">Cytoplasm</location>
    </subcellularLocation>
</comment>
<feature type="binding site" evidence="2">
    <location>
        <position position="265"/>
    </location>
    <ligand>
        <name>substrate</name>
    </ligand>
</feature>
<feature type="binding site" evidence="2">
    <location>
        <position position="389"/>
    </location>
    <ligand>
        <name>substrate</name>
    </ligand>
</feature>
<organism evidence="4 5">
    <name type="scientific">Trueperella bonasi</name>
    <dbReference type="NCBI Taxonomy" id="312286"/>
    <lineage>
        <taxon>Bacteria</taxon>
        <taxon>Bacillati</taxon>
        <taxon>Actinomycetota</taxon>
        <taxon>Actinomycetes</taxon>
        <taxon>Actinomycetales</taxon>
        <taxon>Actinomycetaceae</taxon>
        <taxon>Trueperella</taxon>
    </lineage>
</organism>
<accession>A0ABT9NGU0</accession>
<evidence type="ECO:0000256" key="1">
    <source>
        <dbReference type="ARBA" id="ARBA00022679"/>
    </source>
</evidence>
<dbReference type="NCBIfam" id="NF001209">
    <property type="entry name" value="PRK00175.1"/>
    <property type="match status" value="1"/>
</dbReference>
<dbReference type="InterPro" id="IPR029058">
    <property type="entry name" value="AB_hydrolase_fold"/>
</dbReference>
<dbReference type="Pfam" id="PF00561">
    <property type="entry name" value="Abhydrolase_1"/>
    <property type="match status" value="1"/>
</dbReference>
<comment type="function">
    <text evidence="2">Transfers an acetyl group from acetyl-CoA to L-homoserine, forming acetyl-L-homoserine.</text>
</comment>
<comment type="subunit">
    <text evidence="2">Homodimer.</text>
</comment>
<dbReference type="PIRSF" id="PIRSF000443">
    <property type="entry name" value="Homoser_Ac_trans"/>
    <property type="match status" value="1"/>
</dbReference>
<name>A0ABT9NGU0_9ACTO</name>
<protein>
    <recommendedName>
        <fullName evidence="2">Homoserine O-acetyltransferase</fullName>
        <shortName evidence="2">HAT</shortName>
        <ecNumber evidence="2">2.3.1.31</ecNumber>
    </recommendedName>
    <alternativeName>
        <fullName evidence="2">Homoserine transacetylase</fullName>
        <shortName evidence="2">HTA</shortName>
    </alternativeName>
</protein>
<comment type="caution">
    <text evidence="2">Lacks conserved residue(s) required for the propagation of feature annotation.</text>
</comment>
<dbReference type="HAMAP" id="MF_00296">
    <property type="entry name" value="MetX_acyltransf"/>
    <property type="match status" value="1"/>
</dbReference>